<evidence type="ECO:0000259" key="1">
    <source>
        <dbReference type="Pfam" id="PF14252"/>
    </source>
</evidence>
<dbReference type="Pfam" id="PF14252">
    <property type="entry name" value="DUF4347"/>
    <property type="match status" value="1"/>
</dbReference>
<feature type="domain" description="DUF4347" evidence="1">
    <location>
        <begin position="19"/>
        <end position="132"/>
    </location>
</feature>
<accession>A0A150TTX1</accession>
<name>A0A150TTX1_SORCE</name>
<sequence length="197" mass="21081">MAIHLLVVGEPAQPDPSTSQISDAADLARPTETFKVVRCASPRALVGTVRGVVRSSFQKVDVLDLFDHGRPGCQEMGDGVLFDHQGAGQDIAHELRPLLTADARVRLLGCETALGHAGQRLLQILAAGFGGSIVVYGTTSLVQAGDPVHHEFDAHGFKKDREEAFLFSSTEAATRLMPSRDARDAEILAWYASLGPP</sequence>
<dbReference type="EMBL" id="JEME01001126">
    <property type="protein sequence ID" value="KYG08007.1"/>
    <property type="molecule type" value="Genomic_DNA"/>
</dbReference>
<gene>
    <name evidence="2" type="ORF">BE21_26080</name>
</gene>
<protein>
    <recommendedName>
        <fullName evidence="1">DUF4347 domain-containing protein</fullName>
    </recommendedName>
</protein>
<dbReference type="AlphaFoldDB" id="A0A150TTX1"/>
<evidence type="ECO:0000313" key="3">
    <source>
        <dbReference type="Proteomes" id="UP000075502"/>
    </source>
</evidence>
<evidence type="ECO:0000313" key="2">
    <source>
        <dbReference type="EMBL" id="KYG08007.1"/>
    </source>
</evidence>
<comment type="caution">
    <text evidence="2">The sequence shown here is derived from an EMBL/GenBank/DDBJ whole genome shotgun (WGS) entry which is preliminary data.</text>
</comment>
<dbReference type="InterPro" id="IPR025592">
    <property type="entry name" value="DUF4347"/>
</dbReference>
<proteinExistence type="predicted"/>
<reference evidence="2 3" key="1">
    <citation type="submission" date="2014-02" db="EMBL/GenBank/DDBJ databases">
        <title>The small core and large imbalanced accessory genome model reveals a collaborative survival strategy of Sorangium cellulosum strains in nature.</title>
        <authorList>
            <person name="Han K."/>
            <person name="Peng R."/>
            <person name="Blom J."/>
            <person name="Li Y.-Z."/>
        </authorList>
    </citation>
    <scope>NUCLEOTIDE SEQUENCE [LARGE SCALE GENOMIC DNA]</scope>
    <source>
        <strain evidence="2 3">So0007-03</strain>
    </source>
</reference>
<dbReference type="Proteomes" id="UP000075502">
    <property type="component" value="Unassembled WGS sequence"/>
</dbReference>
<organism evidence="2 3">
    <name type="scientific">Sorangium cellulosum</name>
    <name type="common">Polyangium cellulosum</name>
    <dbReference type="NCBI Taxonomy" id="56"/>
    <lineage>
        <taxon>Bacteria</taxon>
        <taxon>Pseudomonadati</taxon>
        <taxon>Myxococcota</taxon>
        <taxon>Polyangia</taxon>
        <taxon>Polyangiales</taxon>
        <taxon>Polyangiaceae</taxon>
        <taxon>Sorangium</taxon>
    </lineage>
</organism>